<dbReference type="InterPro" id="IPR035500">
    <property type="entry name" value="NHR-like_dom_sf"/>
</dbReference>
<dbReference type="Gene3D" id="3.30.50.10">
    <property type="entry name" value="Erythroid Transcription Factor GATA-1, subunit A"/>
    <property type="match status" value="1"/>
</dbReference>
<evidence type="ECO:0000256" key="1">
    <source>
        <dbReference type="ARBA" id="ARBA00005993"/>
    </source>
</evidence>
<evidence type="ECO:0000256" key="4">
    <source>
        <dbReference type="ARBA" id="ARBA00022833"/>
    </source>
</evidence>
<reference evidence="15" key="1">
    <citation type="submission" date="2016-06" db="UniProtKB">
        <authorList>
            <consortium name="WormBaseParasite"/>
        </authorList>
    </citation>
    <scope>IDENTIFICATION</scope>
</reference>
<dbReference type="PRINTS" id="PR00398">
    <property type="entry name" value="STRDHORMONER"/>
</dbReference>
<evidence type="ECO:0000256" key="3">
    <source>
        <dbReference type="ARBA" id="ARBA00022771"/>
    </source>
</evidence>
<evidence type="ECO:0000256" key="10">
    <source>
        <dbReference type="SAM" id="MobiDB-lite"/>
    </source>
</evidence>
<comment type="similarity">
    <text evidence="1">Belongs to the nuclear hormone receptor family.</text>
</comment>
<keyword evidence="5" id="KW-0805">Transcription regulation</keyword>
<evidence type="ECO:0000256" key="9">
    <source>
        <dbReference type="ARBA" id="ARBA00023242"/>
    </source>
</evidence>
<evidence type="ECO:0000256" key="2">
    <source>
        <dbReference type="ARBA" id="ARBA00022723"/>
    </source>
</evidence>
<feature type="domain" description="NR LBD" evidence="12">
    <location>
        <begin position="463"/>
        <end position="696"/>
    </location>
</feature>
<evidence type="ECO:0000256" key="6">
    <source>
        <dbReference type="ARBA" id="ARBA00023125"/>
    </source>
</evidence>
<feature type="compositionally biased region" description="Polar residues" evidence="10">
    <location>
        <begin position="72"/>
        <end position="97"/>
    </location>
</feature>
<evidence type="ECO:0000256" key="7">
    <source>
        <dbReference type="ARBA" id="ARBA00023163"/>
    </source>
</evidence>
<dbReference type="WBParaSite" id="TCNE_0000992201-mRNA-1">
    <property type="protein sequence ID" value="TCNE_0000992201-mRNA-1"/>
    <property type="gene ID" value="TCNE_0000992201"/>
</dbReference>
<dbReference type="PANTHER" id="PTHR24082">
    <property type="entry name" value="NUCLEAR HORMONE RECEPTOR"/>
    <property type="match status" value="1"/>
</dbReference>
<dbReference type="SUPFAM" id="SSF48508">
    <property type="entry name" value="Nuclear receptor ligand-binding domain"/>
    <property type="match status" value="1"/>
</dbReference>
<keyword evidence="9" id="KW-0539">Nucleus</keyword>
<sequence length="697" mass="78087">MQGPNQGRKNTDPHQDCATRGHPKIVKSKDISGLCHARSSEGREMQSHLRAVPCNAFSGSWNAVHVRMASPCSPSENDDAQSSAPPSTTKANASTQQESEKTCKIRQTMVFSFDVTYNTNPPTSKQLQICGDRAVGYNFSVISCESCKAFFRRNANRESDLTCPFANSCEINTISRRFCQSCRLKKCFEVGMKKEWILLERSRRSKKRRLTSIPNTTDDINKMLEEIGEGDVMVTKNALLELVKKSNSRSLVYGDHFSRPSACQCKCTCGFYPPDTSLTALVEPSNDQQSPQLTTANFNGILDTALTTSLASQPTERMTCLTEAEKITDARGYEWPWVDWSALRPSSIVSPSGNGAFSPMIQHFSPQSSSSFLNAGNPSQSPFMNVVSGTAFSEYETPSCSGGASMGVSNRILQQTTSAAIPTIQPNNVLVTLNQYSRIIDSTNRAAETQSSILMLPSRLSERDRFLMQELIIANSILKQPVDLSLKQRATGDLTLMDVVRMTDLALRRIISMAKEISSFRELSQDDQIALLKGSCSELLILRGVMVFDPTKDVWNHHVIQGSSGVEIKLDVLKGSKESQHYEEHKRFLTTFSEKWRRNENVMLLLNAITLFCPERCNLKSPENIRAKQLEYYQLLKTYLNLLCSPAEAQQTYDMLLRKLVDLHQLNQGLLRIYYGLNIKEVDPLLLELFDLAQHRQ</sequence>
<dbReference type="InterPro" id="IPR013088">
    <property type="entry name" value="Znf_NHR/GATA"/>
</dbReference>
<dbReference type="InterPro" id="IPR001723">
    <property type="entry name" value="Nuclear_hrmn_rcpt"/>
</dbReference>
<dbReference type="Proteomes" id="UP000050794">
    <property type="component" value="Unassembled WGS sequence"/>
</dbReference>
<keyword evidence="14" id="KW-1185">Reference proteome</keyword>
<feature type="region of interest" description="Disordered" evidence="10">
    <location>
        <begin position="69"/>
        <end position="101"/>
    </location>
</feature>
<dbReference type="InterPro" id="IPR050234">
    <property type="entry name" value="Nuclear_hormone_rcpt_NR1"/>
</dbReference>
<dbReference type="InterPro" id="IPR001628">
    <property type="entry name" value="Znf_hrmn_rcpt"/>
</dbReference>
<dbReference type="PROSITE" id="PS51030">
    <property type="entry name" value="NUCLEAR_REC_DBD_2"/>
    <property type="match status" value="1"/>
</dbReference>
<dbReference type="GO" id="GO:0045944">
    <property type="term" value="P:positive regulation of transcription by RNA polymerase II"/>
    <property type="evidence" value="ECO:0007669"/>
    <property type="project" value="TreeGrafter"/>
</dbReference>
<keyword evidence="7" id="KW-0804">Transcription</keyword>
<dbReference type="PANTHER" id="PTHR24082:SF283">
    <property type="entry name" value="NUCLEAR HORMONE RECEPTOR HR96"/>
    <property type="match status" value="1"/>
</dbReference>
<evidence type="ECO:0000313" key="14">
    <source>
        <dbReference type="Proteomes" id="UP000050794"/>
    </source>
</evidence>
<proteinExistence type="inferred from homology"/>
<feature type="domain" description="Nuclear receptor" evidence="11">
    <location>
        <begin position="124"/>
        <end position="199"/>
    </location>
</feature>
<gene>
    <name evidence="13" type="ORF">TCNE_LOCUS9922</name>
</gene>
<dbReference type="PROSITE" id="PS51843">
    <property type="entry name" value="NR_LBD"/>
    <property type="match status" value="1"/>
</dbReference>
<dbReference type="GO" id="GO:0004879">
    <property type="term" value="F:nuclear receptor activity"/>
    <property type="evidence" value="ECO:0007669"/>
    <property type="project" value="TreeGrafter"/>
</dbReference>
<keyword evidence="6" id="KW-0238">DNA-binding</keyword>
<dbReference type="SUPFAM" id="SSF57716">
    <property type="entry name" value="Glucocorticoid receptor-like (DNA-binding domain)"/>
    <property type="match status" value="1"/>
</dbReference>
<dbReference type="GO" id="GO:0000122">
    <property type="term" value="P:negative regulation of transcription by RNA polymerase II"/>
    <property type="evidence" value="ECO:0007669"/>
    <property type="project" value="TreeGrafter"/>
</dbReference>
<protein>
    <submittedName>
        <fullName evidence="15">Nuclear receptor domain-containing protein</fullName>
    </submittedName>
</protein>
<dbReference type="SMART" id="SM00399">
    <property type="entry name" value="ZnF_C4"/>
    <property type="match status" value="1"/>
</dbReference>
<dbReference type="InterPro" id="IPR000536">
    <property type="entry name" value="Nucl_hrmn_rcpt_lig-bd"/>
</dbReference>
<dbReference type="GO" id="GO:0000978">
    <property type="term" value="F:RNA polymerase II cis-regulatory region sequence-specific DNA binding"/>
    <property type="evidence" value="ECO:0007669"/>
    <property type="project" value="TreeGrafter"/>
</dbReference>
<evidence type="ECO:0000313" key="13">
    <source>
        <dbReference type="EMBL" id="VDM41243.1"/>
    </source>
</evidence>
<dbReference type="Pfam" id="PF00104">
    <property type="entry name" value="Hormone_recep"/>
    <property type="match status" value="1"/>
</dbReference>
<evidence type="ECO:0000256" key="5">
    <source>
        <dbReference type="ARBA" id="ARBA00023015"/>
    </source>
</evidence>
<dbReference type="PRINTS" id="PR00047">
    <property type="entry name" value="STROIDFINGER"/>
</dbReference>
<dbReference type="Gene3D" id="1.10.565.10">
    <property type="entry name" value="Retinoid X Receptor"/>
    <property type="match status" value="1"/>
</dbReference>
<keyword evidence="4" id="KW-0862">Zinc</keyword>
<evidence type="ECO:0000259" key="11">
    <source>
        <dbReference type="PROSITE" id="PS51030"/>
    </source>
</evidence>
<dbReference type="AlphaFoldDB" id="A0A183UN52"/>
<keyword evidence="8" id="KW-0675">Receptor</keyword>
<dbReference type="GO" id="GO:0030154">
    <property type="term" value="P:cell differentiation"/>
    <property type="evidence" value="ECO:0007669"/>
    <property type="project" value="TreeGrafter"/>
</dbReference>
<keyword evidence="3" id="KW-0863">Zinc-finger</keyword>
<dbReference type="EMBL" id="UYWY01020326">
    <property type="protein sequence ID" value="VDM41243.1"/>
    <property type="molecule type" value="Genomic_DNA"/>
</dbReference>
<reference evidence="13 14" key="2">
    <citation type="submission" date="2018-11" db="EMBL/GenBank/DDBJ databases">
        <authorList>
            <consortium name="Pathogen Informatics"/>
        </authorList>
    </citation>
    <scope>NUCLEOTIDE SEQUENCE [LARGE SCALE GENOMIC DNA]</scope>
</reference>
<evidence type="ECO:0000313" key="15">
    <source>
        <dbReference type="WBParaSite" id="TCNE_0000992201-mRNA-1"/>
    </source>
</evidence>
<keyword evidence="2" id="KW-0479">Metal-binding</keyword>
<dbReference type="Pfam" id="PF00105">
    <property type="entry name" value="zf-C4"/>
    <property type="match status" value="1"/>
</dbReference>
<accession>A0A183UN52</accession>
<organism evidence="14 15">
    <name type="scientific">Toxocara canis</name>
    <name type="common">Canine roundworm</name>
    <dbReference type="NCBI Taxonomy" id="6265"/>
    <lineage>
        <taxon>Eukaryota</taxon>
        <taxon>Metazoa</taxon>
        <taxon>Ecdysozoa</taxon>
        <taxon>Nematoda</taxon>
        <taxon>Chromadorea</taxon>
        <taxon>Rhabditida</taxon>
        <taxon>Spirurina</taxon>
        <taxon>Ascaridomorpha</taxon>
        <taxon>Ascaridoidea</taxon>
        <taxon>Toxocaridae</taxon>
        <taxon>Toxocara</taxon>
    </lineage>
</organism>
<dbReference type="SMART" id="SM00430">
    <property type="entry name" value="HOLI"/>
    <property type="match status" value="1"/>
</dbReference>
<name>A0A183UN52_TOXCA</name>
<evidence type="ECO:0000256" key="8">
    <source>
        <dbReference type="ARBA" id="ARBA00023170"/>
    </source>
</evidence>
<dbReference type="GO" id="GO:0008270">
    <property type="term" value="F:zinc ion binding"/>
    <property type="evidence" value="ECO:0007669"/>
    <property type="project" value="UniProtKB-KW"/>
</dbReference>
<evidence type="ECO:0000259" key="12">
    <source>
        <dbReference type="PROSITE" id="PS51843"/>
    </source>
</evidence>
<feature type="region of interest" description="Disordered" evidence="10">
    <location>
        <begin position="1"/>
        <end position="23"/>
    </location>
</feature>
<feature type="compositionally biased region" description="Basic and acidic residues" evidence="10">
    <location>
        <begin position="9"/>
        <end position="19"/>
    </location>
</feature>
<dbReference type="CDD" id="cd06929">
    <property type="entry name" value="NR_LBD_F1"/>
    <property type="match status" value="1"/>
</dbReference>